<dbReference type="Proteomes" id="UP000800200">
    <property type="component" value="Unassembled WGS sequence"/>
</dbReference>
<accession>A0A6A6DTT9</accession>
<organism evidence="1 2">
    <name type="scientific">Zopfia rhizophila CBS 207.26</name>
    <dbReference type="NCBI Taxonomy" id="1314779"/>
    <lineage>
        <taxon>Eukaryota</taxon>
        <taxon>Fungi</taxon>
        <taxon>Dikarya</taxon>
        <taxon>Ascomycota</taxon>
        <taxon>Pezizomycotina</taxon>
        <taxon>Dothideomycetes</taxon>
        <taxon>Dothideomycetes incertae sedis</taxon>
        <taxon>Zopfiaceae</taxon>
        <taxon>Zopfia</taxon>
    </lineage>
</organism>
<keyword evidence="2" id="KW-1185">Reference proteome</keyword>
<dbReference type="EMBL" id="ML994652">
    <property type="protein sequence ID" value="KAF2181588.1"/>
    <property type="molecule type" value="Genomic_DNA"/>
</dbReference>
<gene>
    <name evidence="1" type="ORF">K469DRAFT_692048</name>
</gene>
<proteinExistence type="predicted"/>
<reference evidence="1" key="1">
    <citation type="journal article" date="2020" name="Stud. Mycol.">
        <title>101 Dothideomycetes genomes: a test case for predicting lifestyles and emergence of pathogens.</title>
        <authorList>
            <person name="Haridas S."/>
            <person name="Albert R."/>
            <person name="Binder M."/>
            <person name="Bloem J."/>
            <person name="Labutti K."/>
            <person name="Salamov A."/>
            <person name="Andreopoulos B."/>
            <person name="Baker S."/>
            <person name="Barry K."/>
            <person name="Bills G."/>
            <person name="Bluhm B."/>
            <person name="Cannon C."/>
            <person name="Castanera R."/>
            <person name="Culley D."/>
            <person name="Daum C."/>
            <person name="Ezra D."/>
            <person name="Gonzalez J."/>
            <person name="Henrissat B."/>
            <person name="Kuo A."/>
            <person name="Liang C."/>
            <person name="Lipzen A."/>
            <person name="Lutzoni F."/>
            <person name="Magnuson J."/>
            <person name="Mondo S."/>
            <person name="Nolan M."/>
            <person name="Ohm R."/>
            <person name="Pangilinan J."/>
            <person name="Park H.-J."/>
            <person name="Ramirez L."/>
            <person name="Alfaro M."/>
            <person name="Sun H."/>
            <person name="Tritt A."/>
            <person name="Yoshinaga Y."/>
            <person name="Zwiers L.-H."/>
            <person name="Turgeon B."/>
            <person name="Goodwin S."/>
            <person name="Spatafora J."/>
            <person name="Crous P."/>
            <person name="Grigoriev I."/>
        </authorList>
    </citation>
    <scope>NUCLEOTIDE SEQUENCE</scope>
    <source>
        <strain evidence="1">CBS 207.26</strain>
    </source>
</reference>
<sequence length="131" mass="15223">MASQNPATERKPRLIALGPLSLLRTRAAADPSLLSFISTTLPRAGGKPVDIDPMMPNLFYTVEHLMTDQEFEKYGEYLEQFPEAKELDEKYKGSWKDNWRHMTREMNGDFNLDLFLREMVVSMILGRRREN</sequence>
<evidence type="ECO:0000313" key="2">
    <source>
        <dbReference type="Proteomes" id="UP000800200"/>
    </source>
</evidence>
<name>A0A6A6DTT9_9PEZI</name>
<protein>
    <submittedName>
        <fullName evidence="1">Uncharacterized protein</fullName>
    </submittedName>
</protein>
<dbReference type="AlphaFoldDB" id="A0A6A6DTT9"/>
<evidence type="ECO:0000313" key="1">
    <source>
        <dbReference type="EMBL" id="KAF2181588.1"/>
    </source>
</evidence>